<evidence type="ECO:0000313" key="2">
    <source>
        <dbReference type="Proteomes" id="UP000826656"/>
    </source>
</evidence>
<dbReference type="Proteomes" id="UP000826656">
    <property type="component" value="Unassembled WGS sequence"/>
</dbReference>
<evidence type="ECO:0000313" key="1">
    <source>
        <dbReference type="EMBL" id="KAH0782101.1"/>
    </source>
</evidence>
<sequence length="84" mass="9472">MAKWELNHLPEGVELHEIWYLHANGINGRPNKLQIISLKTDERSNNLPSGVKGEIKNSGLECHLIRSEYSKCYAVIKEQAAPSC</sequence>
<organism evidence="1 2">
    <name type="scientific">Solanum tuberosum</name>
    <name type="common">Potato</name>
    <dbReference type="NCBI Taxonomy" id="4113"/>
    <lineage>
        <taxon>Eukaryota</taxon>
        <taxon>Viridiplantae</taxon>
        <taxon>Streptophyta</taxon>
        <taxon>Embryophyta</taxon>
        <taxon>Tracheophyta</taxon>
        <taxon>Spermatophyta</taxon>
        <taxon>Magnoliopsida</taxon>
        <taxon>eudicotyledons</taxon>
        <taxon>Gunneridae</taxon>
        <taxon>Pentapetalae</taxon>
        <taxon>asterids</taxon>
        <taxon>lamiids</taxon>
        <taxon>Solanales</taxon>
        <taxon>Solanaceae</taxon>
        <taxon>Solanoideae</taxon>
        <taxon>Solaneae</taxon>
        <taxon>Solanum</taxon>
    </lineage>
</organism>
<dbReference type="EMBL" id="JAIVGD010000001">
    <property type="protein sequence ID" value="KAH0782101.1"/>
    <property type="molecule type" value="Genomic_DNA"/>
</dbReference>
<proteinExistence type="predicted"/>
<keyword evidence="2" id="KW-1185">Reference proteome</keyword>
<gene>
    <name evidence="1" type="ORF">KY290_001699</name>
</gene>
<accession>A0ABQ7WPC0</accession>
<reference evidence="1 2" key="1">
    <citation type="journal article" date="2021" name="bioRxiv">
        <title>Chromosome-scale and haplotype-resolved genome assembly of a tetraploid potato cultivar.</title>
        <authorList>
            <person name="Sun H."/>
            <person name="Jiao W.-B."/>
            <person name="Krause K."/>
            <person name="Campoy J.A."/>
            <person name="Goel M."/>
            <person name="Folz-Donahue K."/>
            <person name="Kukat C."/>
            <person name="Huettel B."/>
            <person name="Schneeberger K."/>
        </authorList>
    </citation>
    <scope>NUCLEOTIDE SEQUENCE [LARGE SCALE GENOMIC DNA]</scope>
    <source>
        <strain evidence="1">SolTubOtavaFocal</strain>
        <tissue evidence="1">Leaves</tissue>
    </source>
</reference>
<comment type="caution">
    <text evidence="1">The sequence shown here is derived from an EMBL/GenBank/DDBJ whole genome shotgun (WGS) entry which is preliminary data.</text>
</comment>
<protein>
    <submittedName>
        <fullName evidence="1">Uncharacterized protein</fullName>
    </submittedName>
</protein>
<name>A0ABQ7WPC0_SOLTU</name>